<comment type="caution">
    <text evidence="2">The sequence shown here is derived from an EMBL/GenBank/DDBJ whole genome shotgun (WGS) entry which is preliminary data.</text>
</comment>
<accession>A0AAE1GUJ4</accession>
<evidence type="ECO:0000256" key="1">
    <source>
        <dbReference type="SAM" id="MobiDB-lite"/>
    </source>
</evidence>
<keyword evidence="2" id="KW-0067">ATP-binding</keyword>
<sequence>EPSRTGAPTGGGGGVKEFTAPMRCRAASSPSAEPPWRLALVRLGLTRSRRGGPGSPGPARPRVWRGAHCPEQLGVGRNPPPSRAVAVALALMKISSTTSLSRRRENRYFWRRRRDIMHCHGRGLAARDRVSFVSYPNNMATSSRGGVVRFQDTDYRFYCVRTRRKKDLYYGIKSCCPDEMPRKRPKLSAKACSVLSGKLEAENPEDPCQESSVNILDLPTELLIHIFKFFPYEAGSVICKTLRAVNSRFRLASSCALNSALLAIGGRLRRALAALELLLQSQDQADDLRTAARAFNFLENLQCQHRLLLAVTGRLLDADAGRCLYDGALLDEMLQQLDLAVRNPALLVDQHCVHRVNERMRKFMDHFEKVVELPVEPSWLPGAKALDVLDCALEVRRRVLREAVEGGRLHLRVRYSMPRAYFVALPLAETATAGPETLQKGPGGTGGSSSSGDSREERRLVFLRLRRLVQHHNEYTLQKVTY</sequence>
<keyword evidence="2" id="KW-0378">Hydrolase</keyword>
<gene>
    <name evidence="2" type="ORF">KUF71_019454</name>
</gene>
<reference evidence="2" key="2">
    <citation type="journal article" date="2023" name="BMC Genomics">
        <title>Pest status, molecular evolution, and epigenetic factors derived from the genome assembly of Frankliniella fusca, a thysanopteran phytovirus vector.</title>
        <authorList>
            <person name="Catto M.A."/>
            <person name="Labadie P.E."/>
            <person name="Jacobson A.L."/>
            <person name="Kennedy G.G."/>
            <person name="Srinivasan R."/>
            <person name="Hunt B.G."/>
        </authorList>
    </citation>
    <scope>NUCLEOTIDE SEQUENCE</scope>
    <source>
        <strain evidence="2">PL_HMW_Pooled</strain>
    </source>
</reference>
<dbReference type="EMBL" id="JAHWGI010000100">
    <property type="protein sequence ID" value="KAK3909399.1"/>
    <property type="molecule type" value="Genomic_DNA"/>
</dbReference>
<protein>
    <submittedName>
        <fullName evidence="2">F-box DNA helicase 1</fullName>
    </submittedName>
</protein>
<name>A0AAE1GUJ4_9NEOP</name>
<feature type="non-terminal residue" evidence="2">
    <location>
        <position position="1"/>
    </location>
</feature>
<dbReference type="AlphaFoldDB" id="A0AAE1GUJ4"/>
<keyword evidence="2" id="KW-0347">Helicase</keyword>
<dbReference type="Proteomes" id="UP001219518">
    <property type="component" value="Unassembled WGS sequence"/>
</dbReference>
<dbReference type="GO" id="GO:0004386">
    <property type="term" value="F:helicase activity"/>
    <property type="evidence" value="ECO:0007669"/>
    <property type="project" value="UniProtKB-KW"/>
</dbReference>
<organism evidence="2 3">
    <name type="scientific">Frankliniella fusca</name>
    <dbReference type="NCBI Taxonomy" id="407009"/>
    <lineage>
        <taxon>Eukaryota</taxon>
        <taxon>Metazoa</taxon>
        <taxon>Ecdysozoa</taxon>
        <taxon>Arthropoda</taxon>
        <taxon>Hexapoda</taxon>
        <taxon>Insecta</taxon>
        <taxon>Pterygota</taxon>
        <taxon>Neoptera</taxon>
        <taxon>Paraneoptera</taxon>
        <taxon>Thysanoptera</taxon>
        <taxon>Terebrantia</taxon>
        <taxon>Thripoidea</taxon>
        <taxon>Thripidae</taxon>
        <taxon>Frankliniella</taxon>
    </lineage>
</organism>
<keyword evidence="2" id="KW-0547">Nucleotide-binding</keyword>
<reference evidence="2" key="1">
    <citation type="submission" date="2021-07" db="EMBL/GenBank/DDBJ databases">
        <authorList>
            <person name="Catto M.A."/>
            <person name="Jacobson A."/>
            <person name="Kennedy G."/>
            <person name="Labadie P."/>
            <person name="Hunt B.G."/>
            <person name="Srinivasan R."/>
        </authorList>
    </citation>
    <scope>NUCLEOTIDE SEQUENCE</scope>
    <source>
        <strain evidence="2">PL_HMW_Pooled</strain>
        <tissue evidence="2">Head</tissue>
    </source>
</reference>
<evidence type="ECO:0000313" key="3">
    <source>
        <dbReference type="Proteomes" id="UP001219518"/>
    </source>
</evidence>
<proteinExistence type="predicted"/>
<keyword evidence="3" id="KW-1185">Reference proteome</keyword>
<feature type="region of interest" description="Disordered" evidence="1">
    <location>
        <begin position="433"/>
        <end position="456"/>
    </location>
</feature>
<evidence type="ECO:0000313" key="2">
    <source>
        <dbReference type="EMBL" id="KAK3909399.1"/>
    </source>
</evidence>